<evidence type="ECO:0000259" key="4">
    <source>
        <dbReference type="Pfam" id="PF08241"/>
    </source>
</evidence>
<dbReference type="PANTHER" id="PTHR44942:SF4">
    <property type="entry name" value="METHYLTRANSFERASE TYPE 11 DOMAIN-CONTAINING PROTEIN"/>
    <property type="match status" value="1"/>
</dbReference>
<dbReference type="CDD" id="cd02440">
    <property type="entry name" value="AdoMet_MTases"/>
    <property type="match status" value="1"/>
</dbReference>
<dbReference type="SUPFAM" id="SSF53335">
    <property type="entry name" value="S-adenosyl-L-methionine-dependent methyltransferases"/>
    <property type="match status" value="1"/>
</dbReference>
<sequence>MVELPRNPHETAAHGFQAQADSYDLARPRYPVEAINFIVALVHSGAKIADVGAGTGIMTTFLYEAGLDVSAIEPVDNMRMKLQDQLPTVHAIKATAWDTTLPDASQDAVIMAQAFHWFDDLNTLKEAHRILKPGGKLILIWNMESKQAKWVEALRSLYERYDEAAPQYRKGYWQQVFSEPTAAQLFRLPLTHQNFAYDMPCNKALVMPRIVSKSYIAVLPKDEQDKLATQVNAVLDNPSYGFTCDDQGNFIYPHDTDLYWCEKI</sequence>
<dbReference type="AlphaFoldDB" id="A0A1X2GV89"/>
<dbReference type="Proteomes" id="UP000242146">
    <property type="component" value="Unassembled WGS sequence"/>
</dbReference>
<dbReference type="GO" id="GO:0032259">
    <property type="term" value="P:methylation"/>
    <property type="evidence" value="ECO:0007669"/>
    <property type="project" value="UniProtKB-KW"/>
</dbReference>
<comment type="similarity">
    <text evidence="1">Belongs to the methyltransferase superfamily.</text>
</comment>
<dbReference type="OrthoDB" id="66144at2759"/>
<evidence type="ECO:0000313" key="6">
    <source>
        <dbReference type="Proteomes" id="UP000242146"/>
    </source>
</evidence>
<dbReference type="GO" id="GO:0008757">
    <property type="term" value="F:S-adenosylmethionine-dependent methyltransferase activity"/>
    <property type="evidence" value="ECO:0007669"/>
    <property type="project" value="InterPro"/>
</dbReference>
<dbReference type="InterPro" id="IPR013216">
    <property type="entry name" value="Methyltransf_11"/>
</dbReference>
<accession>A0A1X2GV89</accession>
<keyword evidence="6" id="KW-1185">Reference proteome</keyword>
<comment type="caution">
    <text evidence="5">The sequence shown here is derived from an EMBL/GenBank/DDBJ whole genome shotgun (WGS) entry which is preliminary data.</text>
</comment>
<evidence type="ECO:0000313" key="5">
    <source>
        <dbReference type="EMBL" id="ORX61916.1"/>
    </source>
</evidence>
<evidence type="ECO:0000256" key="2">
    <source>
        <dbReference type="ARBA" id="ARBA00022603"/>
    </source>
</evidence>
<keyword evidence="3 5" id="KW-0808">Transferase</keyword>
<gene>
    <name evidence="5" type="ORF">DM01DRAFT_1298391</name>
</gene>
<dbReference type="Gene3D" id="3.40.50.150">
    <property type="entry name" value="Vaccinia Virus protein VP39"/>
    <property type="match status" value="1"/>
</dbReference>
<keyword evidence="2 5" id="KW-0489">Methyltransferase</keyword>
<feature type="domain" description="Methyltransferase type 11" evidence="4">
    <location>
        <begin position="50"/>
        <end position="139"/>
    </location>
</feature>
<name>A0A1X2GV89_9FUNG</name>
<dbReference type="STRING" id="101127.A0A1X2GV89"/>
<evidence type="ECO:0000256" key="3">
    <source>
        <dbReference type="ARBA" id="ARBA00022679"/>
    </source>
</evidence>
<dbReference type="InterPro" id="IPR029063">
    <property type="entry name" value="SAM-dependent_MTases_sf"/>
</dbReference>
<reference evidence="5 6" key="1">
    <citation type="submission" date="2016-07" db="EMBL/GenBank/DDBJ databases">
        <title>Pervasive Adenine N6-methylation of Active Genes in Fungi.</title>
        <authorList>
            <consortium name="DOE Joint Genome Institute"/>
            <person name="Mondo S.J."/>
            <person name="Dannebaum R.O."/>
            <person name="Kuo R.C."/>
            <person name="Labutti K."/>
            <person name="Haridas S."/>
            <person name="Kuo A."/>
            <person name="Salamov A."/>
            <person name="Ahrendt S.R."/>
            <person name="Lipzen A."/>
            <person name="Sullivan W."/>
            <person name="Andreopoulos W.B."/>
            <person name="Clum A."/>
            <person name="Lindquist E."/>
            <person name="Daum C."/>
            <person name="Ramamoorthy G.K."/>
            <person name="Gryganskyi A."/>
            <person name="Culley D."/>
            <person name="Magnuson J.K."/>
            <person name="James T.Y."/>
            <person name="O'Malley M.A."/>
            <person name="Stajich J.E."/>
            <person name="Spatafora J.W."/>
            <person name="Visel A."/>
            <person name="Grigoriev I.V."/>
        </authorList>
    </citation>
    <scope>NUCLEOTIDE SEQUENCE [LARGE SCALE GENOMIC DNA]</scope>
    <source>
        <strain evidence="5 6">NRRL 3301</strain>
    </source>
</reference>
<dbReference type="InterPro" id="IPR051052">
    <property type="entry name" value="Diverse_substrate_MTase"/>
</dbReference>
<protein>
    <submittedName>
        <fullName evidence="5">S-adenosyl-L-methionine-dependent methyltransferase</fullName>
    </submittedName>
</protein>
<dbReference type="EMBL" id="MCGT01000002">
    <property type="protein sequence ID" value="ORX61916.1"/>
    <property type="molecule type" value="Genomic_DNA"/>
</dbReference>
<proteinExistence type="inferred from homology"/>
<organism evidence="5 6">
    <name type="scientific">Hesseltinella vesiculosa</name>
    <dbReference type="NCBI Taxonomy" id="101127"/>
    <lineage>
        <taxon>Eukaryota</taxon>
        <taxon>Fungi</taxon>
        <taxon>Fungi incertae sedis</taxon>
        <taxon>Mucoromycota</taxon>
        <taxon>Mucoromycotina</taxon>
        <taxon>Mucoromycetes</taxon>
        <taxon>Mucorales</taxon>
        <taxon>Cunninghamellaceae</taxon>
        <taxon>Hesseltinella</taxon>
    </lineage>
</organism>
<evidence type="ECO:0000256" key="1">
    <source>
        <dbReference type="ARBA" id="ARBA00008361"/>
    </source>
</evidence>
<dbReference type="PANTHER" id="PTHR44942">
    <property type="entry name" value="METHYLTRANSF_11 DOMAIN-CONTAINING PROTEIN"/>
    <property type="match status" value="1"/>
</dbReference>
<dbReference type="Pfam" id="PF08241">
    <property type="entry name" value="Methyltransf_11"/>
    <property type="match status" value="1"/>
</dbReference>